<keyword evidence="1" id="KW-0472">Membrane</keyword>
<feature type="transmembrane region" description="Helical" evidence="1">
    <location>
        <begin position="40"/>
        <end position="63"/>
    </location>
</feature>
<keyword evidence="1" id="KW-1133">Transmembrane helix</keyword>
<name>A0ABQ5V9C2_9PROT</name>
<reference evidence="2" key="2">
    <citation type="submission" date="2023-01" db="EMBL/GenBank/DDBJ databases">
        <title>Draft genome sequence of Algimonas ampicilliniresistens strain NBRC 108219.</title>
        <authorList>
            <person name="Sun Q."/>
            <person name="Mori K."/>
        </authorList>
    </citation>
    <scope>NUCLEOTIDE SEQUENCE</scope>
    <source>
        <strain evidence="2">NBRC 108219</strain>
    </source>
</reference>
<feature type="transmembrane region" description="Helical" evidence="1">
    <location>
        <begin position="117"/>
        <end position="139"/>
    </location>
</feature>
<proteinExistence type="predicted"/>
<feature type="transmembrane region" description="Helical" evidence="1">
    <location>
        <begin position="75"/>
        <end position="96"/>
    </location>
</feature>
<evidence type="ECO:0000313" key="3">
    <source>
        <dbReference type="Proteomes" id="UP001161391"/>
    </source>
</evidence>
<keyword evidence="1" id="KW-0812">Transmembrane</keyword>
<dbReference type="Proteomes" id="UP001161391">
    <property type="component" value="Unassembled WGS sequence"/>
</dbReference>
<reference evidence="2" key="1">
    <citation type="journal article" date="2014" name="Int. J. Syst. Evol. Microbiol.">
        <title>Complete genome of a new Firmicutes species belonging to the dominant human colonic microbiota ('Ruminococcus bicirculans') reveals two chromosomes and a selective capacity to utilize plant glucans.</title>
        <authorList>
            <consortium name="NISC Comparative Sequencing Program"/>
            <person name="Wegmann U."/>
            <person name="Louis P."/>
            <person name="Goesmann A."/>
            <person name="Henrissat B."/>
            <person name="Duncan S.H."/>
            <person name="Flint H.J."/>
        </authorList>
    </citation>
    <scope>NUCLEOTIDE SEQUENCE</scope>
    <source>
        <strain evidence="2">NBRC 108219</strain>
    </source>
</reference>
<protein>
    <recommendedName>
        <fullName evidence="4">DUF4281 domain-containing protein</fullName>
    </recommendedName>
</protein>
<accession>A0ABQ5V9C2</accession>
<sequence length="150" mass="16954">MIVEPIHQTLLNLINLSVMPAWALLIFAPRWTWTDRLIHSGLYPVILGLAYIGFMAGALLWGTNSEPVSFSTVEGIAAIFTHPFGVLTAWVHYLVFDLFVGMWEARDARRRGMSHWALVPCLLLTFMAGPVGLLLYFVLRRKWSINPETA</sequence>
<dbReference type="PANTHER" id="PTHR34543">
    <property type="entry name" value="PROTEIN ABA DEFICIENT 4, CHLOROPLASTIC"/>
    <property type="match status" value="1"/>
</dbReference>
<dbReference type="Pfam" id="PF14108">
    <property type="entry name" value="ABA4-like"/>
    <property type="match status" value="1"/>
</dbReference>
<evidence type="ECO:0000313" key="2">
    <source>
        <dbReference type="EMBL" id="GLQ24146.1"/>
    </source>
</evidence>
<evidence type="ECO:0008006" key="4">
    <source>
        <dbReference type="Google" id="ProtNLM"/>
    </source>
</evidence>
<dbReference type="PANTHER" id="PTHR34543:SF1">
    <property type="entry name" value="PROTEIN ABA DEFICIENT 4, CHLOROPLASTIC"/>
    <property type="match status" value="1"/>
</dbReference>
<gene>
    <name evidence="2" type="ORF">GCM10007853_20200</name>
</gene>
<dbReference type="EMBL" id="BSNK01000002">
    <property type="protein sequence ID" value="GLQ24146.1"/>
    <property type="molecule type" value="Genomic_DNA"/>
</dbReference>
<feature type="transmembrane region" description="Helical" evidence="1">
    <location>
        <begin position="6"/>
        <end position="28"/>
    </location>
</feature>
<comment type="caution">
    <text evidence="2">The sequence shown here is derived from an EMBL/GenBank/DDBJ whole genome shotgun (WGS) entry which is preliminary data.</text>
</comment>
<evidence type="ECO:0000256" key="1">
    <source>
        <dbReference type="SAM" id="Phobius"/>
    </source>
</evidence>
<keyword evidence="3" id="KW-1185">Reference proteome</keyword>
<dbReference type="InterPro" id="IPR025461">
    <property type="entry name" value="ABA4-like"/>
</dbReference>
<organism evidence="2 3">
    <name type="scientific">Algimonas ampicilliniresistens</name>
    <dbReference type="NCBI Taxonomy" id="1298735"/>
    <lineage>
        <taxon>Bacteria</taxon>
        <taxon>Pseudomonadati</taxon>
        <taxon>Pseudomonadota</taxon>
        <taxon>Alphaproteobacteria</taxon>
        <taxon>Maricaulales</taxon>
        <taxon>Robiginitomaculaceae</taxon>
        <taxon>Algimonas</taxon>
    </lineage>
</organism>